<evidence type="ECO:0000313" key="5">
    <source>
        <dbReference type="EMBL" id="AEJ60968.1"/>
    </source>
</evidence>
<dbReference type="KEGG" id="stq:Spith_0689"/>
<organism evidence="5 6">
    <name type="scientific">Winmispira thermophila (strain ATCC 700085 / DSM 6578 / Z-1203)</name>
    <name type="common">Spirochaeta thermophila</name>
    <dbReference type="NCBI Taxonomy" id="869211"/>
    <lineage>
        <taxon>Bacteria</taxon>
        <taxon>Pseudomonadati</taxon>
        <taxon>Spirochaetota</taxon>
        <taxon>Spirochaetia</taxon>
        <taxon>Winmispirales</taxon>
        <taxon>Winmispiraceae</taxon>
        <taxon>Winmispira</taxon>
    </lineage>
</organism>
<dbReference type="EMBL" id="CP002903">
    <property type="protein sequence ID" value="AEJ60968.1"/>
    <property type="molecule type" value="Genomic_DNA"/>
</dbReference>
<dbReference type="OrthoDB" id="9810236at2"/>
<dbReference type="STRING" id="869211.Spith_0689"/>
<dbReference type="SUPFAM" id="SSF52540">
    <property type="entry name" value="P-loop containing nucleoside triphosphate hydrolases"/>
    <property type="match status" value="1"/>
</dbReference>
<dbReference type="PANTHER" id="PTHR47957:SF3">
    <property type="entry name" value="ATP-DEPENDENT HELICASE HRQ1"/>
    <property type="match status" value="1"/>
</dbReference>
<dbReference type="GO" id="GO:0006289">
    <property type="term" value="P:nucleotide-excision repair"/>
    <property type="evidence" value="ECO:0007669"/>
    <property type="project" value="TreeGrafter"/>
</dbReference>
<dbReference type="AlphaFoldDB" id="G0GAK3"/>
<dbReference type="InterPro" id="IPR014001">
    <property type="entry name" value="Helicase_ATP-bd"/>
</dbReference>
<dbReference type="PROSITE" id="PS51194">
    <property type="entry name" value="HELICASE_CTER"/>
    <property type="match status" value="1"/>
</dbReference>
<sequence length="919" mass="104749">MGPKYCEILVVNTPPSLSKGKEIPSSYKELFCRYFNRKDILPFEHQARVFSEIQNDREVFLVAGTAAGKTLAVAIPLFQKVISKQIQKVLLLYPTVALLEDQRKVLMRLSEIIKENQKETTIEIGELKGGLTQKELLEALTKDIILATPDEIYWFFRKNVKYNSLLIYGLSLVDEFVLDEAHLFNGLMLENFKHLWRRIKSLAGILGKTPRLHILTATPTAALQGLNNGIRVVGRSKCQDVTVEIRPSGPFGRAVAMVDALNESLEQGRKKILVVCNSARRAHQLFEKYKRKASGLPVKYQLRFGKVQLGNLLKWLENSGVEQTLLDNLRAGFYQEEEITLSEVAPDTSVKLPVEKIIESVTDILERQCWYIKRILWEQKQKPGETWESLLHNRRLPCTIIGFIRNRLMEANLDQQQVLIDEWLADTLRNLEDISEDEVITTSPNFRELAKVLENAGLDSTLADLLVNRLVHQLKVDPGETDLESIDINDRPIYLRWLDWMVEKSQVDHIRTLVQTGLESGALKADCRHIGVWKETDVPVIVYSGSMAKRAREGLIEAFADLERAVLISTSAVEVGVDFAADTLITEECEGNSFLQRFGRVGRHGNDSRVIVLVSGDVAAEWQDLNGQKMSREEFSQKILATFPTRSYAEASPLVDAAHYLVNEQLGRIGMRLNQDPALVAAQSLADKLRAAEIPIGFGLRSTMPQITLRDGVGKDPFYVLRYVDDDDLRPANSPFEVAQANKWFTELLFQSARFRVMVDLKATLRTSRVWFWLANGEWQLRVQTGVGSHYIARMKKYFPQQRTWDPFQPGNFLLLHGDVYLQRAEKDITYPKPDPVCDDQQDPLCIPAQNYLVFIGWDDVEKAQELLTGSPISRWEELYYDWDGVEFNNSLVVLEQTAGACFAAYEEWLKYVNQRVQK</sequence>
<keyword evidence="1" id="KW-0547">Nucleotide-binding</keyword>
<dbReference type="SMART" id="SM00487">
    <property type="entry name" value="DEXDc"/>
    <property type="match status" value="1"/>
</dbReference>
<evidence type="ECO:0000259" key="3">
    <source>
        <dbReference type="PROSITE" id="PS51192"/>
    </source>
</evidence>
<dbReference type="Gene3D" id="3.40.50.300">
    <property type="entry name" value="P-loop containing nucleotide triphosphate hydrolases"/>
    <property type="match status" value="2"/>
</dbReference>
<keyword evidence="5" id="KW-0378">Hydrolase</keyword>
<dbReference type="GO" id="GO:0016787">
    <property type="term" value="F:hydrolase activity"/>
    <property type="evidence" value="ECO:0007669"/>
    <property type="project" value="UniProtKB-KW"/>
</dbReference>
<reference evidence="5 6" key="1">
    <citation type="submission" date="2011-06" db="EMBL/GenBank/DDBJ databases">
        <title>The complete genome of Spirochaeta thermophila DSM 6578.</title>
        <authorList>
            <consortium name="US DOE Joint Genome Institute (JGI-PGF)"/>
            <person name="Lucas S."/>
            <person name="Lapidus A."/>
            <person name="Bruce D."/>
            <person name="Goodwin L."/>
            <person name="Pitluck S."/>
            <person name="Peters L."/>
            <person name="Kyrpides N."/>
            <person name="Mavromatis K."/>
            <person name="Ivanova N."/>
            <person name="Mikailova N."/>
            <person name="Pagani I."/>
            <person name="Chertkov O."/>
            <person name="Detter J.C."/>
            <person name="Tapia R."/>
            <person name="Han C."/>
            <person name="Land M."/>
            <person name="Hauser L."/>
            <person name="Markowitz V."/>
            <person name="Cheng J.-F."/>
            <person name="Hugenholtz P."/>
            <person name="Woyke T."/>
            <person name="Wu D."/>
            <person name="Spring S."/>
            <person name="Merkhoffer B."/>
            <person name="Schneider S."/>
            <person name="Klenk H.-P."/>
            <person name="Eisen J.A."/>
        </authorList>
    </citation>
    <scope>NUCLEOTIDE SEQUENCE [LARGE SCALE GENOMIC DNA]</scope>
    <source>
        <strain evidence="6">ATCC 700085 / DSM 6578 / Z-1203</strain>
    </source>
</reference>
<dbReference type="InterPro" id="IPR011545">
    <property type="entry name" value="DEAD/DEAH_box_helicase_dom"/>
</dbReference>
<proteinExistence type="predicted"/>
<feature type="domain" description="Helicase C-terminal" evidence="4">
    <location>
        <begin position="497"/>
        <end position="651"/>
    </location>
</feature>
<dbReference type="InterPro" id="IPR001650">
    <property type="entry name" value="Helicase_C-like"/>
</dbReference>
<dbReference type="RefSeq" id="WP_014624346.1">
    <property type="nucleotide sequence ID" value="NC_017583.1"/>
</dbReference>
<dbReference type="GO" id="GO:0036297">
    <property type="term" value="P:interstrand cross-link repair"/>
    <property type="evidence" value="ECO:0007669"/>
    <property type="project" value="TreeGrafter"/>
</dbReference>
<dbReference type="PROSITE" id="PS51192">
    <property type="entry name" value="HELICASE_ATP_BIND_1"/>
    <property type="match status" value="1"/>
</dbReference>
<evidence type="ECO:0000259" key="4">
    <source>
        <dbReference type="PROSITE" id="PS51194"/>
    </source>
</evidence>
<evidence type="ECO:0000313" key="6">
    <source>
        <dbReference type="Proteomes" id="UP000007254"/>
    </source>
</evidence>
<evidence type="ECO:0000256" key="1">
    <source>
        <dbReference type="ARBA" id="ARBA00022741"/>
    </source>
</evidence>
<dbReference type="GO" id="GO:0003676">
    <property type="term" value="F:nucleic acid binding"/>
    <property type="evidence" value="ECO:0007669"/>
    <property type="project" value="InterPro"/>
</dbReference>
<dbReference type="GO" id="GO:0051607">
    <property type="term" value="P:defense response to virus"/>
    <property type="evidence" value="ECO:0007669"/>
    <property type="project" value="UniProtKB-KW"/>
</dbReference>
<dbReference type="GO" id="GO:0043138">
    <property type="term" value="F:3'-5' DNA helicase activity"/>
    <property type="evidence" value="ECO:0007669"/>
    <property type="project" value="TreeGrafter"/>
</dbReference>
<dbReference type="GO" id="GO:0005524">
    <property type="term" value="F:ATP binding"/>
    <property type="evidence" value="ECO:0007669"/>
    <property type="project" value="UniProtKB-KW"/>
</dbReference>
<gene>
    <name evidence="5" type="ordered locus">Spith_0689</name>
</gene>
<dbReference type="Pfam" id="PF00270">
    <property type="entry name" value="DEAD"/>
    <property type="match status" value="1"/>
</dbReference>
<dbReference type="HOGENOM" id="CLU_305418_0_0_12"/>
<keyword evidence="6" id="KW-1185">Reference proteome</keyword>
<dbReference type="SMART" id="SM00490">
    <property type="entry name" value="HELICc"/>
    <property type="match status" value="1"/>
</dbReference>
<evidence type="ECO:0000256" key="2">
    <source>
        <dbReference type="ARBA" id="ARBA00022840"/>
    </source>
</evidence>
<keyword evidence="5" id="KW-0347">Helicase</keyword>
<feature type="domain" description="Helicase ATP-binding" evidence="3">
    <location>
        <begin position="50"/>
        <end position="237"/>
    </location>
</feature>
<dbReference type="InterPro" id="IPR027417">
    <property type="entry name" value="P-loop_NTPase"/>
</dbReference>
<accession>G0GAK3</accession>
<dbReference type="Proteomes" id="UP000007254">
    <property type="component" value="Chromosome"/>
</dbReference>
<dbReference type="PANTHER" id="PTHR47957">
    <property type="entry name" value="ATP-DEPENDENT HELICASE HRQ1"/>
    <property type="match status" value="1"/>
</dbReference>
<name>G0GAK3_WINT7</name>
<protein>
    <submittedName>
        <fullName evidence="5">DEAD/DEAH box helicase domain protein</fullName>
    </submittedName>
</protein>
<dbReference type="Pfam" id="PF00271">
    <property type="entry name" value="Helicase_C"/>
    <property type="match status" value="1"/>
</dbReference>
<keyword evidence="2" id="KW-0067">ATP-binding</keyword>